<protein>
    <submittedName>
        <fullName evidence="1">DUF6421 family protein</fullName>
    </submittedName>
</protein>
<gene>
    <name evidence="1" type="ORF">ORQ98_11130</name>
</gene>
<evidence type="ECO:0000313" key="2">
    <source>
        <dbReference type="Proteomes" id="UP001528823"/>
    </source>
</evidence>
<dbReference type="Pfam" id="PF19985">
    <property type="entry name" value="DUF6421"/>
    <property type="match status" value="1"/>
</dbReference>
<dbReference type="EMBL" id="JAPMOU010000011">
    <property type="protein sequence ID" value="MDE1462524.1"/>
    <property type="molecule type" value="Genomic_DNA"/>
</dbReference>
<sequence length="427" mass="49275">MNISKIIQDIKPIIELTNELAYLQNESGTINKEDEPKGIKILAKITGFFKSEVRKNISPVYCQALISDIADWVKAGLENPPDFGRSRDSIKLPENGCLFYFFGPLRLANGNRNGWKFETFLSLRDEPNTLQYKDMYSKYPHPKCICQSSHLLAGSRGLMESNNIVFFPENIQACESVDRQQYAVFFFNKFYLTYNSISIPVANSIIDNSFVKNETNGNVVNNYEARCVWGYLHDFFHHIGPRPFDENIEIKTKWYTGLLEEVKVDLQTLFACLQDETIPHRLEVAEFILLDRMFRYPTEKNWSKNFDSGTGLLMLSWFIQENAIKITEAKQLVIDLDQIIVASNKMVCEIEEIELLEDQEYSAKAKQFVAMHLKVDRGDKKTYFGFDFEKIGGNVFEKFHGIAGSVRYEVEELLQPVLARHESMFSS</sequence>
<dbReference type="RefSeq" id="WP_274688879.1">
    <property type="nucleotide sequence ID" value="NZ_JAPMOU010000011.1"/>
</dbReference>
<proteinExistence type="predicted"/>
<dbReference type="Proteomes" id="UP001528823">
    <property type="component" value="Unassembled WGS sequence"/>
</dbReference>
<reference evidence="1 2" key="1">
    <citation type="submission" date="2022-11" db="EMBL/GenBank/DDBJ databases">
        <title>Spartinivicinus poritis sp. nov., isolated from scleractinian coral Porites lutea.</title>
        <authorList>
            <person name="Zhang G."/>
            <person name="Cai L."/>
            <person name="Wei Q."/>
        </authorList>
    </citation>
    <scope>NUCLEOTIDE SEQUENCE [LARGE SCALE GENOMIC DNA]</scope>
    <source>
        <strain evidence="1 2">A2-2</strain>
    </source>
</reference>
<dbReference type="InterPro" id="IPR046306">
    <property type="entry name" value="DUF6421"/>
</dbReference>
<keyword evidence="2" id="KW-1185">Reference proteome</keyword>
<comment type="caution">
    <text evidence="1">The sequence shown here is derived from an EMBL/GenBank/DDBJ whole genome shotgun (WGS) entry which is preliminary data.</text>
</comment>
<accession>A0ABT5UBN1</accession>
<organism evidence="1 2">
    <name type="scientific">Spartinivicinus poritis</name>
    <dbReference type="NCBI Taxonomy" id="2994640"/>
    <lineage>
        <taxon>Bacteria</taxon>
        <taxon>Pseudomonadati</taxon>
        <taxon>Pseudomonadota</taxon>
        <taxon>Gammaproteobacteria</taxon>
        <taxon>Oceanospirillales</taxon>
        <taxon>Zooshikellaceae</taxon>
        <taxon>Spartinivicinus</taxon>
    </lineage>
</organism>
<name>A0ABT5UBN1_9GAMM</name>
<evidence type="ECO:0000313" key="1">
    <source>
        <dbReference type="EMBL" id="MDE1462524.1"/>
    </source>
</evidence>